<feature type="domain" description="CBM6" evidence="4">
    <location>
        <begin position="22"/>
        <end position="146"/>
    </location>
</feature>
<name>A0A9X3FB24_9BACT</name>
<dbReference type="InterPro" id="IPR044060">
    <property type="entry name" value="Bacterial_rp_domain"/>
</dbReference>
<dbReference type="GO" id="GO:0005576">
    <property type="term" value="C:extracellular region"/>
    <property type="evidence" value="ECO:0007669"/>
    <property type="project" value="UniProtKB-SubCell"/>
</dbReference>
<dbReference type="InterPro" id="IPR026444">
    <property type="entry name" value="Secre_tail"/>
</dbReference>
<proteinExistence type="inferred from homology"/>
<dbReference type="CDD" id="cd04082">
    <property type="entry name" value="CBM35_pectate_lyase-like"/>
    <property type="match status" value="1"/>
</dbReference>
<gene>
    <name evidence="5" type="ORF">OU798_22200</name>
</gene>
<accession>A0A9X3FB24</accession>
<dbReference type="NCBIfam" id="TIGR04183">
    <property type="entry name" value="Por_Secre_tail"/>
    <property type="match status" value="1"/>
</dbReference>
<dbReference type="InterPro" id="IPR045032">
    <property type="entry name" value="PEL"/>
</dbReference>
<keyword evidence="1 2" id="KW-0456">Lyase</keyword>
<dbReference type="InterPro" id="IPR008979">
    <property type="entry name" value="Galactose-bd-like_sf"/>
</dbReference>
<dbReference type="PANTHER" id="PTHR31683:SF18">
    <property type="entry name" value="PECTATE LYASE 21-RELATED"/>
    <property type="match status" value="1"/>
</dbReference>
<dbReference type="PROSITE" id="PS51175">
    <property type="entry name" value="CBM6"/>
    <property type="match status" value="1"/>
</dbReference>
<feature type="signal peptide" evidence="3">
    <location>
        <begin position="1"/>
        <end position="21"/>
    </location>
</feature>
<reference evidence="5" key="1">
    <citation type="submission" date="2022-11" db="EMBL/GenBank/DDBJ databases">
        <title>Marilongibacter aestuarii gen. nov., sp. nov., isolated from tidal flat sediment.</title>
        <authorList>
            <person name="Jiayan W."/>
        </authorList>
    </citation>
    <scope>NUCLEOTIDE SEQUENCE</scope>
    <source>
        <strain evidence="5">Z1-6</strain>
    </source>
</reference>
<dbReference type="PANTHER" id="PTHR31683">
    <property type="entry name" value="PECTATE LYASE 18-RELATED"/>
    <property type="match status" value="1"/>
</dbReference>
<dbReference type="AlphaFoldDB" id="A0A9X3FB24"/>
<dbReference type="GO" id="GO:0030570">
    <property type="term" value="F:pectate lyase activity"/>
    <property type="evidence" value="ECO:0007669"/>
    <property type="project" value="InterPro"/>
</dbReference>
<evidence type="ECO:0000259" key="4">
    <source>
        <dbReference type="PROSITE" id="PS51175"/>
    </source>
</evidence>
<dbReference type="Gene3D" id="2.160.20.10">
    <property type="entry name" value="Single-stranded right-handed beta-helix, Pectin lyase-like"/>
    <property type="match status" value="1"/>
</dbReference>
<dbReference type="GO" id="GO:0030246">
    <property type="term" value="F:carbohydrate binding"/>
    <property type="evidence" value="ECO:0007669"/>
    <property type="project" value="InterPro"/>
</dbReference>
<dbReference type="Proteomes" id="UP001145087">
    <property type="component" value="Unassembled WGS sequence"/>
</dbReference>
<evidence type="ECO:0000313" key="6">
    <source>
        <dbReference type="Proteomes" id="UP001145087"/>
    </source>
</evidence>
<organism evidence="5 6">
    <name type="scientific">Draconibacterium aestuarii</name>
    <dbReference type="NCBI Taxonomy" id="2998507"/>
    <lineage>
        <taxon>Bacteria</taxon>
        <taxon>Pseudomonadati</taxon>
        <taxon>Bacteroidota</taxon>
        <taxon>Bacteroidia</taxon>
        <taxon>Marinilabiliales</taxon>
        <taxon>Prolixibacteraceae</taxon>
        <taxon>Draconibacterium</taxon>
    </lineage>
</organism>
<dbReference type="InterPro" id="IPR002022">
    <property type="entry name" value="Pec_lyase"/>
</dbReference>
<feature type="chain" id="PRO_5040720174" evidence="3">
    <location>
        <begin position="22"/>
        <end position="647"/>
    </location>
</feature>
<keyword evidence="6" id="KW-1185">Reference proteome</keyword>
<dbReference type="EMBL" id="JAPOHD010000066">
    <property type="protein sequence ID" value="MCY1723077.1"/>
    <property type="molecule type" value="Genomic_DNA"/>
</dbReference>
<dbReference type="SMART" id="SM00656">
    <property type="entry name" value="Amb_all"/>
    <property type="match status" value="1"/>
</dbReference>
<comment type="similarity">
    <text evidence="2">Belongs to the polysaccharide lyase 1 family.</text>
</comment>
<evidence type="ECO:0000256" key="2">
    <source>
        <dbReference type="RuleBase" id="RU361173"/>
    </source>
</evidence>
<keyword evidence="2" id="KW-0964">Secreted</keyword>
<evidence type="ECO:0000313" key="5">
    <source>
        <dbReference type="EMBL" id="MCY1723077.1"/>
    </source>
</evidence>
<dbReference type="InterPro" id="IPR005084">
    <property type="entry name" value="CBM6"/>
</dbReference>
<dbReference type="RefSeq" id="WP_343335402.1">
    <property type="nucleotide sequence ID" value="NZ_JAPOHD010000066.1"/>
</dbReference>
<keyword evidence="3" id="KW-0732">Signal</keyword>
<dbReference type="InterPro" id="IPR011050">
    <property type="entry name" value="Pectin_lyase_fold/virulence"/>
</dbReference>
<dbReference type="SUPFAM" id="SSF49785">
    <property type="entry name" value="Galactose-binding domain-like"/>
    <property type="match status" value="1"/>
</dbReference>
<keyword evidence="2" id="KW-0624">Polysaccharide degradation</keyword>
<sequence length="647" mass="72082">MKLLQHLLILASLFLAFSSKATIYEAEKAALYKAVTEAKNIGYSGDSYINFDNESGGFANLKVGMAAAGQQKITIRFANGNSSPRPMKIELNDVVITESLDFETTGNWTSWDTLSINSSFNAGVNYLKCTSVGSEGGPNIDLFDITGEQAQTFSLNLSIDGNGQILQLPDNDLLFEGEEISLIAKADFNSIFKNWTGDCTSESDTLNFILNENKTLVAHFLEIELNLPEPEFSIIGYATVSSEGVETTTGGKNGKVTVIESLAQLIAWGARREDNYTAETVIIKGKIEAETSTVITIKRGKDISFLGDSQSSSGFAELQNISLNIRDYSNVIVRNLKIHEVFYPNDDLTIDECHHVWIDHCEFHRKVGPEIGYDTYDGLLDINDIKKGSHNVTVSWCYFHDLMKTVLVGHSDNNGEQDQNLQVTFHHNWFANTDGRNPSLRFGQMHYFNNYLENITDYGFAVRNGAHAKFENCYFESVNLPITTDKFKGHGFACVSGCIYSGSCTETDNEISNPTDCDFWNDQLPYDFLLENTNTVNLSVKAYSGVGKIEIVTSAPKYFLQEEDFNVVNISLNQNRNGFNFTLFSNKTQQLQFALYSIDGKLIARSEVLLEVGQQEVQLETQNRINGIYLVKIAGSNTVYSGKTAFY</sequence>
<protein>
    <submittedName>
        <fullName evidence="5">T9SS type A sorting domain-containing protein</fullName>
    </submittedName>
</protein>
<dbReference type="SUPFAM" id="SSF51126">
    <property type="entry name" value="Pectin lyase-like"/>
    <property type="match status" value="1"/>
</dbReference>
<dbReference type="Gene3D" id="2.60.120.260">
    <property type="entry name" value="Galactose-binding domain-like"/>
    <property type="match status" value="1"/>
</dbReference>
<keyword evidence="2" id="KW-0119">Carbohydrate metabolism</keyword>
<dbReference type="GO" id="GO:0000272">
    <property type="term" value="P:polysaccharide catabolic process"/>
    <property type="evidence" value="ECO:0007669"/>
    <property type="project" value="UniProtKB-KW"/>
</dbReference>
<comment type="subcellular location">
    <subcellularLocation>
        <location evidence="2">Secreted</location>
    </subcellularLocation>
</comment>
<dbReference type="Pfam" id="PF00544">
    <property type="entry name" value="Pectate_lyase_4"/>
    <property type="match status" value="1"/>
</dbReference>
<dbReference type="Pfam" id="PF18998">
    <property type="entry name" value="Flg_new_2"/>
    <property type="match status" value="1"/>
</dbReference>
<evidence type="ECO:0000256" key="3">
    <source>
        <dbReference type="SAM" id="SignalP"/>
    </source>
</evidence>
<evidence type="ECO:0000256" key="1">
    <source>
        <dbReference type="ARBA" id="ARBA00023239"/>
    </source>
</evidence>
<dbReference type="InterPro" id="IPR012334">
    <property type="entry name" value="Pectin_lyas_fold"/>
</dbReference>
<comment type="caution">
    <text evidence="5">The sequence shown here is derived from an EMBL/GenBank/DDBJ whole genome shotgun (WGS) entry which is preliminary data.</text>
</comment>